<evidence type="ECO:0000256" key="1">
    <source>
        <dbReference type="SAM" id="Phobius"/>
    </source>
</evidence>
<dbReference type="RefSeq" id="WP_206725967.1">
    <property type="nucleotide sequence ID" value="NZ_CP071090.1"/>
</dbReference>
<evidence type="ECO:0000313" key="2">
    <source>
        <dbReference type="EMBL" id="QSQ24404.1"/>
    </source>
</evidence>
<evidence type="ECO:0000313" key="3">
    <source>
        <dbReference type="Proteomes" id="UP000662747"/>
    </source>
</evidence>
<dbReference type="EMBL" id="CP071090">
    <property type="protein sequence ID" value="QSQ24404.1"/>
    <property type="molecule type" value="Genomic_DNA"/>
</dbReference>
<dbReference type="Proteomes" id="UP000662747">
    <property type="component" value="Chromosome"/>
</dbReference>
<feature type="transmembrane region" description="Helical" evidence="1">
    <location>
        <begin position="87"/>
        <end position="112"/>
    </location>
</feature>
<sequence>MLYAVVLFLHSWLRWGVVVLGVLTLGASLSGWLRGRDWTRSDRRLQLSFVSAFDLQLLLGMTLYFALSPLTPRSMDALRTSMSVTVLRFFSLEHPVMMLLALVAAHVASALSRRADDSGRKHRVWAVGLLVALLFIALGIPWPWLSHGRPLLRGF</sequence>
<gene>
    <name evidence="2" type="ORF">JY651_05435</name>
</gene>
<name>A0ABX7NZY9_9BACT</name>
<keyword evidence="1" id="KW-0812">Transmembrane</keyword>
<feature type="transmembrane region" description="Helical" evidence="1">
    <location>
        <begin position="45"/>
        <end position="67"/>
    </location>
</feature>
<organism evidence="2 3">
    <name type="scientific">Pyxidicoccus parkwayensis</name>
    <dbReference type="NCBI Taxonomy" id="2813578"/>
    <lineage>
        <taxon>Bacteria</taxon>
        <taxon>Pseudomonadati</taxon>
        <taxon>Myxococcota</taxon>
        <taxon>Myxococcia</taxon>
        <taxon>Myxococcales</taxon>
        <taxon>Cystobacterineae</taxon>
        <taxon>Myxococcaceae</taxon>
        <taxon>Pyxidicoccus</taxon>
    </lineage>
</organism>
<reference evidence="2 3" key="1">
    <citation type="submission" date="2021-02" db="EMBL/GenBank/DDBJ databases">
        <title>De Novo genome assembly of isolated myxobacteria.</title>
        <authorList>
            <person name="Stevens D.C."/>
        </authorList>
    </citation>
    <scope>NUCLEOTIDE SEQUENCE [LARGE SCALE GENOMIC DNA]</scope>
    <source>
        <strain evidence="3">SCPEA02</strain>
    </source>
</reference>
<keyword evidence="1" id="KW-0472">Membrane</keyword>
<feature type="transmembrane region" description="Helical" evidence="1">
    <location>
        <begin position="12"/>
        <end position="33"/>
    </location>
</feature>
<feature type="transmembrane region" description="Helical" evidence="1">
    <location>
        <begin position="124"/>
        <end position="145"/>
    </location>
</feature>
<protein>
    <submittedName>
        <fullName evidence="2">Uncharacterized protein</fullName>
    </submittedName>
</protein>
<keyword evidence="1" id="KW-1133">Transmembrane helix</keyword>
<accession>A0ABX7NZY9</accession>
<keyword evidence="3" id="KW-1185">Reference proteome</keyword>
<proteinExistence type="predicted"/>